<dbReference type="GO" id="GO:0005886">
    <property type="term" value="C:plasma membrane"/>
    <property type="evidence" value="ECO:0007669"/>
    <property type="project" value="TreeGrafter"/>
</dbReference>
<dbReference type="PANTHER" id="PTHR30336">
    <property type="entry name" value="INNER MEMBRANE PROTEIN, PROBABLE PERMEASE"/>
    <property type="match status" value="1"/>
</dbReference>
<dbReference type="RefSeq" id="WP_121587215.1">
    <property type="nucleotide sequence ID" value="NZ_RCHT01000020.1"/>
</dbReference>
<dbReference type="InterPro" id="IPR003848">
    <property type="entry name" value="DUF218"/>
</dbReference>
<dbReference type="GO" id="GO:0043164">
    <property type="term" value="P:Gram-negative-bacterium-type cell wall biogenesis"/>
    <property type="evidence" value="ECO:0007669"/>
    <property type="project" value="TreeGrafter"/>
</dbReference>
<dbReference type="CDD" id="cd06259">
    <property type="entry name" value="YdcF-like"/>
    <property type="match status" value="1"/>
</dbReference>
<dbReference type="Pfam" id="PF02698">
    <property type="entry name" value="DUF218"/>
    <property type="match status" value="1"/>
</dbReference>
<accession>A0A498CZ41</accession>
<evidence type="ECO:0000259" key="2">
    <source>
        <dbReference type="Pfam" id="PF02698"/>
    </source>
</evidence>
<keyword evidence="1" id="KW-1133">Transmembrane helix</keyword>
<dbReference type="InterPro" id="IPR014729">
    <property type="entry name" value="Rossmann-like_a/b/a_fold"/>
</dbReference>
<comment type="caution">
    <text evidence="3">The sequence shown here is derived from an EMBL/GenBank/DDBJ whole genome shotgun (WGS) entry which is preliminary data.</text>
</comment>
<reference evidence="3 4" key="1">
    <citation type="submission" date="2018-10" db="EMBL/GenBank/DDBJ databases">
        <title>Anaerotruncus faecis sp. nov., isolated from human feces.</title>
        <authorList>
            <person name="Wang Y.-J."/>
        </authorList>
    </citation>
    <scope>NUCLEOTIDE SEQUENCE [LARGE SCALE GENOMIC DNA]</scope>
    <source>
        <strain evidence="3 4">22A2-44</strain>
    </source>
</reference>
<organism evidence="3 4">
    <name type="scientific">Anaerotruncus massiliensis</name>
    <name type="common">ex Liu et al. 2021</name>
    <dbReference type="NCBI Taxonomy" id="2321404"/>
    <lineage>
        <taxon>Bacteria</taxon>
        <taxon>Bacillati</taxon>
        <taxon>Bacillota</taxon>
        <taxon>Clostridia</taxon>
        <taxon>Eubacteriales</taxon>
        <taxon>Oscillospiraceae</taxon>
        <taxon>Anaerotruncus</taxon>
    </lineage>
</organism>
<dbReference type="PANTHER" id="PTHR30336:SF4">
    <property type="entry name" value="ENVELOPE BIOGENESIS FACTOR ELYC"/>
    <property type="match status" value="1"/>
</dbReference>
<evidence type="ECO:0000313" key="3">
    <source>
        <dbReference type="EMBL" id="RLL09622.1"/>
    </source>
</evidence>
<dbReference type="InterPro" id="IPR051599">
    <property type="entry name" value="Cell_Envelope_Assoc"/>
</dbReference>
<dbReference type="GO" id="GO:0000270">
    <property type="term" value="P:peptidoglycan metabolic process"/>
    <property type="evidence" value="ECO:0007669"/>
    <property type="project" value="TreeGrafter"/>
</dbReference>
<keyword evidence="1" id="KW-0472">Membrane</keyword>
<protein>
    <submittedName>
        <fullName evidence="3">YdcF family protein</fullName>
    </submittedName>
</protein>
<dbReference type="Proteomes" id="UP000276301">
    <property type="component" value="Unassembled WGS sequence"/>
</dbReference>
<sequence length="272" mass="29426">MKRIFRAVCAFAGLLALAFGGAPVLFGVLNAGCLALLGFGALLFALAVLWDAFRLDAGNQIVRSFHTMWDRRPPAARPAAWWRRLRAAAALLLAAGFLIGAAVSVPMARQAYFTSPGEEPRTALVLGCQVEREGPSLMLARRLEAARRYLEAHPDAPVVVSGGYEERAGTSEAAVMAAWLIERGIDPARIRLEDRSHSTEENLAFSAEIIGREGLPRALAVATDGFHQYRAAIYARKNGLTAAALPAGTPWGLFPSYWVRDIFGNLKALILD</sequence>
<dbReference type="Gene3D" id="3.40.50.620">
    <property type="entry name" value="HUPs"/>
    <property type="match status" value="1"/>
</dbReference>
<proteinExistence type="predicted"/>
<evidence type="ECO:0000256" key="1">
    <source>
        <dbReference type="SAM" id="Phobius"/>
    </source>
</evidence>
<keyword evidence="1" id="KW-0812">Transmembrane</keyword>
<evidence type="ECO:0000313" key="4">
    <source>
        <dbReference type="Proteomes" id="UP000276301"/>
    </source>
</evidence>
<feature type="domain" description="DUF218" evidence="2">
    <location>
        <begin position="123"/>
        <end position="249"/>
    </location>
</feature>
<gene>
    <name evidence="3" type="ORF">D4A47_10250</name>
</gene>
<dbReference type="EMBL" id="RCHT01000020">
    <property type="protein sequence ID" value="RLL09622.1"/>
    <property type="molecule type" value="Genomic_DNA"/>
</dbReference>
<keyword evidence="4" id="KW-1185">Reference proteome</keyword>
<feature type="transmembrane region" description="Helical" evidence="1">
    <location>
        <begin position="36"/>
        <end position="53"/>
    </location>
</feature>
<feature type="transmembrane region" description="Helical" evidence="1">
    <location>
        <begin position="87"/>
        <end position="108"/>
    </location>
</feature>
<name>A0A498CZ41_9FIRM</name>
<dbReference type="AlphaFoldDB" id="A0A498CZ41"/>